<dbReference type="EMBL" id="SACS01000018">
    <property type="protein sequence ID" value="RVU34428.1"/>
    <property type="molecule type" value="Genomic_DNA"/>
</dbReference>
<keyword evidence="2" id="KW-1185">Reference proteome</keyword>
<accession>A0A437QIQ0</accession>
<evidence type="ECO:0000313" key="1">
    <source>
        <dbReference type="EMBL" id="RVU34428.1"/>
    </source>
</evidence>
<sequence>MKTLYQYAIVRFLPHAQTGEFANVGIVLCAPDQAVFEFRLAPARFARVTDFFEDVDGKLYKTTINTVQTELTRLRDYAATVLPKELVAVMQELVRPRETLVRYSDLRTVLVDKKPAAIADQLFEQLVHRTFLTEAYQEQLMVRAIRAQLKTEKLTHFKQQPLVGRFEEITLPLVAKTNDTFVIRPLAFQQQNATKMMDHAQTWLGRFARLAQNDVLKKQNILLPLQGPTNTNPKLIGAFFEVSREFDQLGFYTIPHHDTKAISTFAKQALVADGFALQH</sequence>
<organism evidence="1 2">
    <name type="scientific">Rheinheimera riviphila</name>
    <dbReference type="NCBI Taxonomy" id="1834037"/>
    <lineage>
        <taxon>Bacteria</taxon>
        <taxon>Pseudomonadati</taxon>
        <taxon>Pseudomonadota</taxon>
        <taxon>Gammaproteobacteria</taxon>
        <taxon>Chromatiales</taxon>
        <taxon>Chromatiaceae</taxon>
        <taxon>Rheinheimera</taxon>
    </lineage>
</organism>
<dbReference type="OrthoDB" id="8851633at2"/>
<dbReference type="RefSeq" id="WP_127700225.1">
    <property type="nucleotide sequence ID" value="NZ_SACS01000018.1"/>
</dbReference>
<proteinExistence type="predicted"/>
<dbReference type="InterPro" id="IPR021398">
    <property type="entry name" value="DUF3037"/>
</dbReference>
<dbReference type="Proteomes" id="UP000283077">
    <property type="component" value="Unassembled WGS sequence"/>
</dbReference>
<comment type="caution">
    <text evidence="1">The sequence shown here is derived from an EMBL/GenBank/DDBJ whole genome shotgun (WGS) entry which is preliminary data.</text>
</comment>
<reference evidence="1 2" key="1">
    <citation type="submission" date="2019-01" db="EMBL/GenBank/DDBJ databases">
        <authorList>
            <person name="Chen W.-M."/>
        </authorList>
    </citation>
    <scope>NUCLEOTIDE SEQUENCE [LARGE SCALE GENOMIC DNA]</scope>
    <source>
        <strain evidence="1 2">KYPC3</strain>
    </source>
</reference>
<dbReference type="Pfam" id="PF11236">
    <property type="entry name" value="DUF3037"/>
    <property type="match status" value="1"/>
</dbReference>
<name>A0A437QIQ0_9GAMM</name>
<protein>
    <submittedName>
        <fullName evidence="1">DUF3037 domain-containing protein</fullName>
    </submittedName>
</protein>
<evidence type="ECO:0000313" key="2">
    <source>
        <dbReference type="Proteomes" id="UP000283077"/>
    </source>
</evidence>
<dbReference type="AlphaFoldDB" id="A0A437QIQ0"/>
<gene>
    <name evidence="1" type="ORF">EOE67_15385</name>
</gene>